<dbReference type="OrthoDB" id="2627454at2"/>
<proteinExistence type="predicted"/>
<accession>A0A2V5KQG1</accession>
<name>A0A2V5KQG1_9BACL</name>
<dbReference type="Proteomes" id="UP000247476">
    <property type="component" value="Unassembled WGS sequence"/>
</dbReference>
<protein>
    <recommendedName>
        <fullName evidence="3">DUF2642 domain-containing protein</fullName>
    </recommendedName>
</protein>
<comment type="caution">
    <text evidence="1">The sequence shown here is derived from an EMBL/GenBank/DDBJ whole genome shotgun (WGS) entry which is preliminary data.</text>
</comment>
<dbReference type="AlphaFoldDB" id="A0A2V5KQG1"/>
<reference evidence="1 2" key="1">
    <citation type="submission" date="2018-05" db="EMBL/GenBank/DDBJ databases">
        <title>Paenibacillus flagellatus sp. nov., isolated from selenium mineral soil.</title>
        <authorList>
            <person name="Dai X."/>
        </authorList>
    </citation>
    <scope>NUCLEOTIDE SEQUENCE [LARGE SCALE GENOMIC DNA]</scope>
    <source>
        <strain evidence="1 2">DXL2</strain>
    </source>
</reference>
<dbReference type="RefSeq" id="WP_110841329.1">
    <property type="nucleotide sequence ID" value="NZ_QJVJ01000007.1"/>
</dbReference>
<dbReference type="EMBL" id="QJVJ01000007">
    <property type="protein sequence ID" value="PYI53557.1"/>
    <property type="molecule type" value="Genomic_DNA"/>
</dbReference>
<keyword evidence="2" id="KW-1185">Reference proteome</keyword>
<evidence type="ECO:0000313" key="2">
    <source>
        <dbReference type="Proteomes" id="UP000247476"/>
    </source>
</evidence>
<organism evidence="1 2">
    <name type="scientific">Paenibacillus flagellatus</name>
    <dbReference type="NCBI Taxonomy" id="2211139"/>
    <lineage>
        <taxon>Bacteria</taxon>
        <taxon>Bacillati</taxon>
        <taxon>Bacillota</taxon>
        <taxon>Bacilli</taxon>
        <taxon>Bacillales</taxon>
        <taxon>Paenibacillaceae</taxon>
        <taxon>Paenibacillus</taxon>
    </lineage>
</organism>
<sequence>MDFSDALASYAGKIVEVFLPNEFLVGRLISVAAGIVTMEVANTTYTSPARLATLFTDNITFVRVRAAG</sequence>
<gene>
    <name evidence="1" type="ORF">DLM86_17510</name>
</gene>
<evidence type="ECO:0000313" key="1">
    <source>
        <dbReference type="EMBL" id="PYI53557.1"/>
    </source>
</evidence>
<evidence type="ECO:0008006" key="3">
    <source>
        <dbReference type="Google" id="ProtNLM"/>
    </source>
</evidence>